<dbReference type="EMBL" id="MK089451">
    <property type="protein sequence ID" value="QDE14886.1"/>
    <property type="molecule type" value="Genomic_DNA"/>
</dbReference>
<reference evidence="1" key="1">
    <citation type="submission" date="2018-10" db="EMBL/GenBank/DDBJ databases">
        <title>The genome sequence and analysis of 3 newly sequenced Lymantria dispar multinucleocapsid nucleopolyhedrovirus strains: H2, J2 and T3 strain.</title>
        <authorList>
            <person name="Gencer D."/>
            <person name="Inan C."/>
            <person name="Nalcacioglu R."/>
            <person name="Yin F."/>
            <person name="Zhu Z."/>
            <person name="Wang J."/>
            <person name="Hu Z."/>
            <person name="Arif B."/>
            <person name="Demirbag Z."/>
            <person name="Demir I."/>
        </authorList>
    </citation>
    <scope>NUCLEOTIDE SEQUENCE</scope>
    <source>
        <strain evidence="1">J2</strain>
    </source>
</reference>
<sequence>MSHRPAHCGLTIFLPDDVIGRLDSRRLEFFKNSADTNLATAYLQLL</sequence>
<name>A0A4Y5X3N4_NPVLD</name>
<protein>
    <submittedName>
        <fullName evidence="1">Uncharacterized protein</fullName>
    </submittedName>
</protein>
<gene>
    <name evidence="1" type="ORF">LdMNPV-J2_00030</name>
</gene>
<organismHost>
    <name type="scientific">Lepidoptera</name>
    <name type="common">moths &amp; butterflies</name>
    <dbReference type="NCBI Taxonomy" id="7088"/>
</organismHost>
<organism evidence="1">
    <name type="scientific">Lymantria dispar multicapsid nuclear polyhedrosis virus</name>
    <name type="common">LdMNPV</name>
    <dbReference type="NCBI Taxonomy" id="10449"/>
    <lineage>
        <taxon>Viruses</taxon>
        <taxon>Viruses incertae sedis</taxon>
        <taxon>Naldaviricetes</taxon>
        <taxon>Lefavirales</taxon>
        <taxon>Baculoviridae</taxon>
        <taxon>Alphabaculovirus</taxon>
        <taxon>Alphabaculovirus lydisparis</taxon>
    </lineage>
</organism>
<accession>A0A4Y5X3N4</accession>
<evidence type="ECO:0000313" key="1">
    <source>
        <dbReference type="EMBL" id="QDE14886.1"/>
    </source>
</evidence>
<proteinExistence type="predicted"/>